<dbReference type="GeneID" id="9063383"/>
<dbReference type="AlphaFoldDB" id="C5KGQ7"/>
<evidence type="ECO:0000256" key="1">
    <source>
        <dbReference type="SAM" id="MobiDB-lite"/>
    </source>
</evidence>
<feature type="domain" description="PIH1 N-terminal" evidence="2">
    <location>
        <begin position="8"/>
        <end position="68"/>
    </location>
</feature>
<dbReference type="InterPro" id="IPR012981">
    <property type="entry name" value="PIH1_N"/>
</dbReference>
<gene>
    <name evidence="3" type="ORF">Pmar_PMAR029456</name>
</gene>
<evidence type="ECO:0000313" key="3">
    <source>
        <dbReference type="EMBL" id="EER16325.1"/>
    </source>
</evidence>
<accession>C5KGQ7</accession>
<name>C5KGQ7_PERM5</name>
<sequence length="80" mass="9204">MGCQRLRIDVVFNPEVLTKAMDTTDGGEYKRTICHLALSGVGRKYGMDSLDLDNFVTPKMRYKGEEEKEEEEEEEEVTEL</sequence>
<dbReference type="Proteomes" id="UP000007800">
    <property type="component" value="Unassembled WGS sequence"/>
</dbReference>
<proteinExistence type="predicted"/>
<evidence type="ECO:0000313" key="4">
    <source>
        <dbReference type="Proteomes" id="UP000007800"/>
    </source>
</evidence>
<keyword evidence="4" id="KW-1185">Reference proteome</keyword>
<dbReference type="RefSeq" id="XP_002784529.1">
    <property type="nucleotide sequence ID" value="XM_002784483.1"/>
</dbReference>
<dbReference type="EMBL" id="GG673027">
    <property type="protein sequence ID" value="EER16325.1"/>
    <property type="molecule type" value="Genomic_DNA"/>
</dbReference>
<reference evidence="3 4" key="1">
    <citation type="submission" date="2008-07" db="EMBL/GenBank/DDBJ databases">
        <authorList>
            <person name="El-Sayed N."/>
            <person name="Caler E."/>
            <person name="Inman J."/>
            <person name="Amedeo P."/>
            <person name="Hass B."/>
            <person name="Wortman J."/>
        </authorList>
    </citation>
    <scope>NUCLEOTIDE SEQUENCE [LARGE SCALE GENOMIC DNA]</scope>
    <source>
        <strain evidence="4">ATCC 50983 / TXsc</strain>
    </source>
</reference>
<dbReference type="InParanoid" id="C5KGQ7"/>
<dbReference type="Pfam" id="PF08190">
    <property type="entry name" value="PIH1"/>
    <property type="match status" value="1"/>
</dbReference>
<feature type="compositionally biased region" description="Acidic residues" evidence="1">
    <location>
        <begin position="67"/>
        <end position="80"/>
    </location>
</feature>
<protein>
    <recommendedName>
        <fullName evidence="2">PIH1 N-terminal domain-containing protein</fullName>
    </recommendedName>
</protein>
<feature type="region of interest" description="Disordered" evidence="1">
    <location>
        <begin position="61"/>
        <end position="80"/>
    </location>
</feature>
<evidence type="ECO:0000259" key="2">
    <source>
        <dbReference type="Pfam" id="PF08190"/>
    </source>
</evidence>
<organism evidence="4">
    <name type="scientific">Perkinsus marinus (strain ATCC 50983 / TXsc)</name>
    <dbReference type="NCBI Taxonomy" id="423536"/>
    <lineage>
        <taxon>Eukaryota</taxon>
        <taxon>Sar</taxon>
        <taxon>Alveolata</taxon>
        <taxon>Perkinsozoa</taxon>
        <taxon>Perkinsea</taxon>
        <taxon>Perkinsida</taxon>
        <taxon>Perkinsidae</taxon>
        <taxon>Perkinsus</taxon>
    </lineage>
</organism>